<evidence type="ECO:0000259" key="1">
    <source>
        <dbReference type="PROSITE" id="PS50053"/>
    </source>
</evidence>
<organism evidence="2 3">
    <name type="scientific">Pogonophryne albipinna</name>
    <dbReference type="NCBI Taxonomy" id="1090488"/>
    <lineage>
        <taxon>Eukaryota</taxon>
        <taxon>Metazoa</taxon>
        <taxon>Chordata</taxon>
        <taxon>Craniata</taxon>
        <taxon>Vertebrata</taxon>
        <taxon>Euteleostomi</taxon>
        <taxon>Actinopterygii</taxon>
        <taxon>Neopterygii</taxon>
        <taxon>Teleostei</taxon>
        <taxon>Neoteleostei</taxon>
        <taxon>Acanthomorphata</taxon>
        <taxon>Eupercaria</taxon>
        <taxon>Perciformes</taxon>
        <taxon>Notothenioidei</taxon>
        <taxon>Pogonophryne</taxon>
    </lineage>
</organism>
<comment type="caution">
    <text evidence="2">The sequence shown here is derived from an EMBL/GenBank/DDBJ whole genome shotgun (WGS) entry which is preliminary data.</text>
</comment>
<dbReference type="Gene3D" id="3.10.20.90">
    <property type="entry name" value="Phosphatidylinositol 3-kinase Catalytic Subunit, Chain A, domain 1"/>
    <property type="match status" value="1"/>
</dbReference>
<reference evidence="2" key="1">
    <citation type="submission" date="2022-11" db="EMBL/GenBank/DDBJ databases">
        <title>Chromosome-level genome of Pogonophryne albipinna.</title>
        <authorList>
            <person name="Jo E."/>
        </authorList>
    </citation>
    <scope>NUCLEOTIDE SEQUENCE</scope>
    <source>
        <strain evidence="2">SGF0006</strain>
        <tissue evidence="2">Muscle</tissue>
    </source>
</reference>
<feature type="domain" description="Ubiquitin-like" evidence="1">
    <location>
        <begin position="5"/>
        <end position="95"/>
    </location>
</feature>
<accession>A0AAD6FWJ8</accession>
<dbReference type="AlphaFoldDB" id="A0AAD6FWJ8"/>
<keyword evidence="3" id="KW-1185">Reference proteome</keyword>
<sequence length="123" mass="13617">MGTIYQVYVKGPNGQQISLDMAKTEEQFKSMTVLQLWEKILEKLPDIDSVKIAQIISDLRLIFTDNTLDEDSALLSDYGIQDKSLIFMCIKLPGGGGVLVDPVFPGVGDKDGNNRSMEKLSSF</sequence>
<dbReference type="SUPFAM" id="SSF54236">
    <property type="entry name" value="Ubiquitin-like"/>
    <property type="match status" value="1"/>
</dbReference>
<dbReference type="PROSITE" id="PS50053">
    <property type="entry name" value="UBIQUITIN_2"/>
    <property type="match status" value="1"/>
</dbReference>
<proteinExistence type="predicted"/>
<dbReference type="EMBL" id="JAPTMU010000001">
    <property type="protein sequence ID" value="KAJ4948544.1"/>
    <property type="molecule type" value="Genomic_DNA"/>
</dbReference>
<dbReference type="Proteomes" id="UP001219934">
    <property type="component" value="Unassembled WGS sequence"/>
</dbReference>
<evidence type="ECO:0000313" key="2">
    <source>
        <dbReference type="EMBL" id="KAJ4948544.1"/>
    </source>
</evidence>
<name>A0AAD6FWJ8_9TELE</name>
<dbReference type="InterPro" id="IPR000626">
    <property type="entry name" value="Ubiquitin-like_dom"/>
</dbReference>
<evidence type="ECO:0000313" key="3">
    <source>
        <dbReference type="Proteomes" id="UP001219934"/>
    </source>
</evidence>
<protein>
    <recommendedName>
        <fullName evidence="1">Ubiquitin-like domain-containing protein</fullName>
    </recommendedName>
</protein>
<dbReference type="InterPro" id="IPR029071">
    <property type="entry name" value="Ubiquitin-like_domsf"/>
</dbReference>
<gene>
    <name evidence="2" type="ORF">JOQ06_020077</name>
</gene>